<feature type="transmembrane region" description="Helical" evidence="1">
    <location>
        <begin position="326"/>
        <end position="347"/>
    </location>
</feature>
<keyword evidence="1" id="KW-0812">Transmembrane</keyword>
<feature type="transmembrane region" description="Helical" evidence="1">
    <location>
        <begin position="393"/>
        <end position="414"/>
    </location>
</feature>
<dbReference type="Pfam" id="PF26314">
    <property type="entry name" value="MptA_B_family"/>
    <property type="match status" value="1"/>
</dbReference>
<reference evidence="2 3" key="1">
    <citation type="submission" date="2019-07" db="EMBL/GenBank/DDBJ databases">
        <title>Draft genome for Aliikangiella sp. M105.</title>
        <authorList>
            <person name="Wang G."/>
        </authorList>
    </citation>
    <scope>NUCLEOTIDE SEQUENCE [LARGE SCALE GENOMIC DNA]</scope>
    <source>
        <strain evidence="2 3">M105</strain>
    </source>
</reference>
<feature type="transmembrane region" description="Helical" evidence="1">
    <location>
        <begin position="171"/>
        <end position="190"/>
    </location>
</feature>
<dbReference type="AlphaFoldDB" id="A0A545UF82"/>
<accession>A0A545UF82</accession>
<feature type="transmembrane region" description="Helical" evidence="1">
    <location>
        <begin position="359"/>
        <end position="381"/>
    </location>
</feature>
<dbReference type="Proteomes" id="UP000315439">
    <property type="component" value="Unassembled WGS sequence"/>
</dbReference>
<feature type="transmembrane region" description="Helical" evidence="1">
    <location>
        <begin position="77"/>
        <end position="94"/>
    </location>
</feature>
<proteinExistence type="predicted"/>
<organism evidence="2 3">
    <name type="scientific">Aliikangiella coralliicola</name>
    <dbReference type="NCBI Taxonomy" id="2592383"/>
    <lineage>
        <taxon>Bacteria</taxon>
        <taxon>Pseudomonadati</taxon>
        <taxon>Pseudomonadota</taxon>
        <taxon>Gammaproteobacteria</taxon>
        <taxon>Oceanospirillales</taxon>
        <taxon>Pleioneaceae</taxon>
        <taxon>Aliikangiella</taxon>
    </lineage>
</organism>
<sequence>MGSFSTESKRKVLHRFSLAMIILVALLSYFISDAHLHQTWMGAENLGWLTVCQFILMTFFMLVAWRSAPNAKRLKDVYLLLIVAIIARLLLIPVEPYTSTDTDRYLFDGKIALSGFDPYRVNHNEPALSELKKQWAPPEEHAKYPTLYPPLSLGLFTLVAASGADHAPHLWKLVTTFAGISTLLILAILLKNLGRLRHLSLVAFSPLLILESGIGVHIDSISTLLVSLALYSFSKNKIATSGFFIGLGTLTKILPLMLLLPLVFGLKKIADSFRLSIATVLTIFAGYMITITFGLIPVGSIGTLFEKWRFGSPLFNLFENIAEGKELLLITFFALSAGCSFIFYRTLKLEKRIDVLSPLLPWSLAVVLLVSPVVFPWYLMVLVPFAALSPRPFMLAWVSVLPLTYEVLGGFVSAGSWSPANWPLVLISITLLISIYFESRRKLDWQAINKMLFRSQASINRRSGNAMTREKY</sequence>
<feature type="transmembrane region" description="Helical" evidence="1">
    <location>
        <begin position="420"/>
        <end position="437"/>
    </location>
</feature>
<feature type="transmembrane region" description="Helical" evidence="1">
    <location>
        <begin position="284"/>
        <end position="305"/>
    </location>
</feature>
<comment type="caution">
    <text evidence="2">The sequence shown here is derived from an EMBL/GenBank/DDBJ whole genome shotgun (WGS) entry which is preliminary data.</text>
</comment>
<protein>
    <submittedName>
        <fullName evidence="2">DUF2029 domain-containing protein</fullName>
    </submittedName>
</protein>
<evidence type="ECO:0000313" key="3">
    <source>
        <dbReference type="Proteomes" id="UP000315439"/>
    </source>
</evidence>
<dbReference type="EMBL" id="VIKS01000004">
    <property type="protein sequence ID" value="TQV88124.1"/>
    <property type="molecule type" value="Genomic_DNA"/>
</dbReference>
<feature type="transmembrane region" description="Helical" evidence="1">
    <location>
        <begin position="243"/>
        <end position="264"/>
    </location>
</feature>
<keyword evidence="3" id="KW-1185">Reference proteome</keyword>
<gene>
    <name evidence="2" type="ORF">FLL46_06245</name>
</gene>
<keyword evidence="1" id="KW-0472">Membrane</keyword>
<feature type="transmembrane region" description="Helical" evidence="1">
    <location>
        <begin position="12"/>
        <end position="31"/>
    </location>
</feature>
<evidence type="ECO:0000313" key="2">
    <source>
        <dbReference type="EMBL" id="TQV88124.1"/>
    </source>
</evidence>
<dbReference type="RefSeq" id="WP_142892633.1">
    <property type="nucleotide sequence ID" value="NZ_ML660162.1"/>
</dbReference>
<feature type="transmembrane region" description="Helical" evidence="1">
    <location>
        <begin position="46"/>
        <end position="65"/>
    </location>
</feature>
<name>A0A545UF82_9GAMM</name>
<keyword evidence="1" id="KW-1133">Transmembrane helix</keyword>
<dbReference type="OrthoDB" id="6400037at2"/>
<evidence type="ECO:0000256" key="1">
    <source>
        <dbReference type="SAM" id="Phobius"/>
    </source>
</evidence>